<organism evidence="1 2">
    <name type="scientific">Quercus suber</name>
    <name type="common">Cork oak</name>
    <dbReference type="NCBI Taxonomy" id="58331"/>
    <lineage>
        <taxon>Eukaryota</taxon>
        <taxon>Viridiplantae</taxon>
        <taxon>Streptophyta</taxon>
        <taxon>Embryophyta</taxon>
        <taxon>Tracheophyta</taxon>
        <taxon>Spermatophyta</taxon>
        <taxon>Magnoliopsida</taxon>
        <taxon>eudicotyledons</taxon>
        <taxon>Gunneridae</taxon>
        <taxon>Pentapetalae</taxon>
        <taxon>rosids</taxon>
        <taxon>fabids</taxon>
        <taxon>Fagales</taxon>
        <taxon>Fagaceae</taxon>
        <taxon>Quercus</taxon>
    </lineage>
</organism>
<dbReference type="EMBL" id="PKMF04000055">
    <property type="protein sequence ID" value="KAK7854429.1"/>
    <property type="molecule type" value="Genomic_DNA"/>
</dbReference>
<comment type="caution">
    <text evidence="1">The sequence shown here is derived from an EMBL/GenBank/DDBJ whole genome shotgun (WGS) entry which is preliminary data.</text>
</comment>
<keyword evidence="2" id="KW-1185">Reference proteome</keyword>
<proteinExistence type="predicted"/>
<feature type="non-terminal residue" evidence="1">
    <location>
        <position position="182"/>
    </location>
</feature>
<evidence type="ECO:0000313" key="1">
    <source>
        <dbReference type="EMBL" id="KAK7854429.1"/>
    </source>
</evidence>
<reference evidence="1 2" key="1">
    <citation type="journal article" date="2018" name="Sci. Data">
        <title>The draft genome sequence of cork oak.</title>
        <authorList>
            <person name="Ramos A.M."/>
            <person name="Usie A."/>
            <person name="Barbosa P."/>
            <person name="Barros P.M."/>
            <person name="Capote T."/>
            <person name="Chaves I."/>
            <person name="Simoes F."/>
            <person name="Abreu I."/>
            <person name="Carrasquinho I."/>
            <person name="Faro C."/>
            <person name="Guimaraes J.B."/>
            <person name="Mendonca D."/>
            <person name="Nobrega F."/>
            <person name="Rodrigues L."/>
            <person name="Saibo N.J.M."/>
            <person name="Varela M.C."/>
            <person name="Egas C."/>
            <person name="Matos J."/>
            <person name="Miguel C.M."/>
            <person name="Oliveira M.M."/>
            <person name="Ricardo C.P."/>
            <person name="Goncalves S."/>
        </authorList>
    </citation>
    <scope>NUCLEOTIDE SEQUENCE [LARGE SCALE GENOMIC DNA]</scope>
    <source>
        <strain evidence="2">cv. HL8</strain>
    </source>
</reference>
<dbReference type="AlphaFoldDB" id="A0AAW0LUB7"/>
<dbReference type="Proteomes" id="UP000237347">
    <property type="component" value="Unassembled WGS sequence"/>
</dbReference>
<accession>A0AAW0LUB7</accession>
<evidence type="ECO:0000313" key="2">
    <source>
        <dbReference type="Proteomes" id="UP000237347"/>
    </source>
</evidence>
<sequence>MVVYSKTTEFFPSPPFVLDLDGKILILLALSFNDNVSDLDDSPVLLMLSYLSFSCSYQHSSRMPHASFVIALRLNLTQPKPSNHCDHLPLKFSDNSTSKLKFKIGVQTPMLPLLSIIPSFIRIILKILEHKFSLRMTMEQIKYTSKSFAAHHTNRNIKKQITHDIIIECVCTHQRYRSRFTF</sequence>
<protein>
    <submittedName>
        <fullName evidence="1">Uncharacterized protein</fullName>
    </submittedName>
</protein>
<gene>
    <name evidence="1" type="ORF">CFP56_032268</name>
</gene>
<name>A0AAW0LUB7_QUESU</name>